<organism evidence="1 2">
    <name type="scientific">Streptomyces candidus</name>
    <dbReference type="NCBI Taxonomy" id="67283"/>
    <lineage>
        <taxon>Bacteria</taxon>
        <taxon>Bacillati</taxon>
        <taxon>Actinomycetota</taxon>
        <taxon>Actinomycetes</taxon>
        <taxon>Kitasatosporales</taxon>
        <taxon>Streptomycetaceae</taxon>
        <taxon>Streptomyces</taxon>
    </lineage>
</organism>
<evidence type="ECO:0000313" key="1">
    <source>
        <dbReference type="EMBL" id="MBB6439751.1"/>
    </source>
</evidence>
<name>A0A7X0HLI1_9ACTN</name>
<reference evidence="1 2" key="1">
    <citation type="submission" date="2020-08" db="EMBL/GenBank/DDBJ databases">
        <title>Genomic Encyclopedia of Type Strains, Phase IV (KMG-IV): sequencing the most valuable type-strain genomes for metagenomic binning, comparative biology and taxonomic classification.</title>
        <authorList>
            <person name="Goeker M."/>
        </authorList>
    </citation>
    <scope>NUCLEOTIDE SEQUENCE [LARGE SCALE GENOMIC DNA]</scope>
    <source>
        <strain evidence="1 2">DSM 40141</strain>
    </source>
</reference>
<dbReference type="Proteomes" id="UP000540423">
    <property type="component" value="Unassembled WGS sequence"/>
</dbReference>
<accession>A0A7X0HLI1</accession>
<dbReference type="RefSeq" id="WP_185036260.1">
    <property type="nucleotide sequence ID" value="NZ_BNBN01000006.1"/>
</dbReference>
<sequence>MLLTWIAEVADEPLALEPADRRVEWETNTWRLSASTEDRRSLSVSAVVAAFERTASAIQVRVRELGFAGVATFYVWHDRQAGQLRCSTGSVPADALPFGGAYLISDDLGPVIEEFLADKQPGATSWSILEDVQNHAEQVAAQTELVPIQVWASSVGAAPGRPVSHG</sequence>
<keyword evidence="2" id="KW-1185">Reference proteome</keyword>
<dbReference type="EMBL" id="JACHEM010000027">
    <property type="protein sequence ID" value="MBB6439751.1"/>
    <property type="molecule type" value="Genomic_DNA"/>
</dbReference>
<evidence type="ECO:0000313" key="2">
    <source>
        <dbReference type="Proteomes" id="UP000540423"/>
    </source>
</evidence>
<protein>
    <submittedName>
        <fullName evidence="1">Uncharacterized protein</fullName>
    </submittedName>
</protein>
<comment type="caution">
    <text evidence="1">The sequence shown here is derived from an EMBL/GenBank/DDBJ whole genome shotgun (WGS) entry which is preliminary data.</text>
</comment>
<gene>
    <name evidence="1" type="ORF">HNQ79_006263</name>
</gene>
<proteinExistence type="predicted"/>
<dbReference type="AlphaFoldDB" id="A0A7X0HLI1"/>